<name>A0A1M6A1M5_9FLAO</name>
<organism evidence="1 2">
    <name type="scientific">Mesonia phycicola</name>
    <dbReference type="NCBI Taxonomy" id="579105"/>
    <lineage>
        <taxon>Bacteria</taxon>
        <taxon>Pseudomonadati</taxon>
        <taxon>Bacteroidota</taxon>
        <taxon>Flavobacteriia</taxon>
        <taxon>Flavobacteriales</taxon>
        <taxon>Flavobacteriaceae</taxon>
        <taxon>Mesonia</taxon>
    </lineage>
</organism>
<reference evidence="1 2" key="1">
    <citation type="submission" date="2016-11" db="EMBL/GenBank/DDBJ databases">
        <authorList>
            <person name="Jaros S."/>
            <person name="Januszkiewicz K."/>
            <person name="Wedrychowicz H."/>
        </authorList>
    </citation>
    <scope>NUCLEOTIDE SEQUENCE [LARGE SCALE GENOMIC DNA]</scope>
    <source>
        <strain evidence="1 2">DSM 21425</strain>
    </source>
</reference>
<dbReference type="RefSeq" id="WP_073146982.1">
    <property type="nucleotide sequence ID" value="NZ_FQYY01000001.1"/>
</dbReference>
<dbReference type="STRING" id="579105.SAMN04488096_1018"/>
<protein>
    <submittedName>
        <fullName evidence="1">cAMP-binding domain of CRP or a regulatory subunit of cAMP-dependent protein kinases</fullName>
    </submittedName>
</protein>
<dbReference type="GO" id="GO:0016301">
    <property type="term" value="F:kinase activity"/>
    <property type="evidence" value="ECO:0007669"/>
    <property type="project" value="UniProtKB-KW"/>
</dbReference>
<gene>
    <name evidence="1" type="ORF">SAMN04488096_1018</name>
</gene>
<dbReference type="SUPFAM" id="SSF51206">
    <property type="entry name" value="cAMP-binding domain-like"/>
    <property type="match status" value="1"/>
</dbReference>
<proteinExistence type="predicted"/>
<evidence type="ECO:0000313" key="1">
    <source>
        <dbReference type="EMBL" id="SHI30336.1"/>
    </source>
</evidence>
<keyword evidence="1" id="KW-0418">Kinase</keyword>
<keyword evidence="1" id="KW-0808">Transferase</keyword>
<evidence type="ECO:0000313" key="2">
    <source>
        <dbReference type="Proteomes" id="UP000184225"/>
    </source>
</evidence>
<accession>A0A1M6A1M5</accession>
<dbReference type="Proteomes" id="UP000184225">
    <property type="component" value="Unassembled WGS sequence"/>
</dbReference>
<dbReference type="InterPro" id="IPR014710">
    <property type="entry name" value="RmlC-like_jellyroll"/>
</dbReference>
<dbReference type="AlphaFoldDB" id="A0A1M6A1M5"/>
<dbReference type="InterPro" id="IPR018490">
    <property type="entry name" value="cNMP-bd_dom_sf"/>
</dbReference>
<dbReference type="EMBL" id="FQYY01000001">
    <property type="protein sequence ID" value="SHI30336.1"/>
    <property type="molecule type" value="Genomic_DNA"/>
</dbReference>
<dbReference type="Gene3D" id="2.60.120.10">
    <property type="entry name" value="Jelly Rolls"/>
    <property type="match status" value="1"/>
</dbReference>
<dbReference type="OrthoDB" id="944427at2"/>
<keyword evidence="2" id="KW-1185">Reference proteome</keyword>
<sequence length="199" mass="23364">MTRYHNNQLSKRLIQDAAKYGISEDLIQKNLSKGKLIQVKRNEILLNIGEQNNYIYFILEGGFISQYYNEESSKYRTIAFYIDNYQPYMTEPESFFTNSISNCQLKAYKKSKLIAFHRESITSLNNEYKNFDKYYNAKILQALIIEGQMKTKLISLSKKNLYSYLITEHNAVTRNVPSKYIAEFIGVTPQWLSKIKKSI</sequence>